<dbReference type="InterPro" id="IPR013212">
    <property type="entry name" value="Mad3/Bub1_I"/>
</dbReference>
<dbReference type="GO" id="GO:0007094">
    <property type="term" value="P:mitotic spindle assembly checkpoint signaling"/>
    <property type="evidence" value="ECO:0007669"/>
    <property type="project" value="InterPro"/>
</dbReference>
<dbReference type="SMART" id="SM00220">
    <property type="entry name" value="S_TKc"/>
    <property type="match status" value="1"/>
</dbReference>
<feature type="region of interest" description="Disordered" evidence="5">
    <location>
        <begin position="660"/>
        <end position="679"/>
    </location>
</feature>
<dbReference type="InterPro" id="IPR008271">
    <property type="entry name" value="Ser/Thr_kinase_AS"/>
</dbReference>
<dbReference type="PROSITE" id="PS50011">
    <property type="entry name" value="PROTEIN_KINASE_DOM"/>
    <property type="match status" value="1"/>
</dbReference>
<dbReference type="GO" id="GO:0000776">
    <property type="term" value="C:kinetochore"/>
    <property type="evidence" value="ECO:0007669"/>
    <property type="project" value="UniProtKB-KW"/>
</dbReference>
<dbReference type="GO" id="GO:0051754">
    <property type="term" value="P:meiotic sister chromatid cohesion, centromeric"/>
    <property type="evidence" value="ECO:0007669"/>
    <property type="project" value="TreeGrafter"/>
</dbReference>
<dbReference type="PROSITE" id="PS51489">
    <property type="entry name" value="BUB1_N"/>
    <property type="match status" value="1"/>
</dbReference>
<evidence type="ECO:0000256" key="5">
    <source>
        <dbReference type="SAM" id="MobiDB-lite"/>
    </source>
</evidence>
<keyword evidence="2" id="KW-0158">Chromosome</keyword>
<protein>
    <submittedName>
        <fullName evidence="8">Protein kinase</fullName>
        <ecNumber evidence="8">2.7.11.1</ecNumber>
    </submittedName>
</protein>
<evidence type="ECO:0000256" key="2">
    <source>
        <dbReference type="ARBA" id="ARBA00022454"/>
    </source>
</evidence>
<dbReference type="SMART" id="SM00777">
    <property type="entry name" value="Mad3_BUB1_I"/>
    <property type="match status" value="1"/>
</dbReference>
<evidence type="ECO:0000256" key="3">
    <source>
        <dbReference type="ARBA" id="ARBA00022838"/>
    </source>
</evidence>
<dbReference type="Pfam" id="PF08311">
    <property type="entry name" value="Mad3_BUB1_I"/>
    <property type="match status" value="1"/>
</dbReference>
<dbReference type="EC" id="2.7.11.1" evidence="8"/>
<keyword evidence="8" id="KW-0418">Kinase</keyword>
<evidence type="ECO:0000259" key="6">
    <source>
        <dbReference type="PROSITE" id="PS50011"/>
    </source>
</evidence>
<accession>A0A9W8B498</accession>
<dbReference type="GO" id="GO:0005524">
    <property type="term" value="F:ATP binding"/>
    <property type="evidence" value="ECO:0007669"/>
    <property type="project" value="InterPro"/>
</dbReference>
<dbReference type="EMBL" id="JANBQB010000073">
    <property type="protein sequence ID" value="KAJ1983031.1"/>
    <property type="molecule type" value="Genomic_DNA"/>
</dbReference>
<evidence type="ECO:0000313" key="8">
    <source>
        <dbReference type="EMBL" id="KAJ1983031.1"/>
    </source>
</evidence>
<gene>
    <name evidence="8" type="primary">BUB1_2</name>
    <name evidence="8" type="ORF">H4R34_001515</name>
</gene>
<feature type="compositionally biased region" description="Polar residues" evidence="5">
    <location>
        <begin position="531"/>
        <end position="561"/>
    </location>
</feature>
<keyword evidence="4" id="KW-0137">Centromere</keyword>
<keyword evidence="8" id="KW-0808">Transferase</keyword>
<keyword evidence="3" id="KW-0995">Kinetochore</keyword>
<keyword evidence="9" id="KW-1185">Reference proteome</keyword>
<dbReference type="SUPFAM" id="SSF56112">
    <property type="entry name" value="Protein kinase-like (PK-like)"/>
    <property type="match status" value="1"/>
</dbReference>
<organism evidence="8 9">
    <name type="scientific">Dimargaris verticillata</name>
    <dbReference type="NCBI Taxonomy" id="2761393"/>
    <lineage>
        <taxon>Eukaryota</taxon>
        <taxon>Fungi</taxon>
        <taxon>Fungi incertae sedis</taxon>
        <taxon>Zoopagomycota</taxon>
        <taxon>Kickxellomycotina</taxon>
        <taxon>Dimargaritomycetes</taxon>
        <taxon>Dimargaritales</taxon>
        <taxon>Dimargaritaceae</taxon>
        <taxon>Dimargaris</taxon>
    </lineage>
</organism>
<dbReference type="GO" id="GO:0005634">
    <property type="term" value="C:nucleus"/>
    <property type="evidence" value="ECO:0007669"/>
    <property type="project" value="TreeGrafter"/>
</dbReference>
<sequence>MAASQASLDAEFAQYVQAIQSLDFDVDDDPLDPFYRCLQWGLQHFGDSSPTSVAQQKAKLYPLVEKTFDLFLEDVRYVSDARYLKVCTVYARFLAQQPDNGIHDAIDVFVQLKECQVGLALAVYYEEFASLLEQANKLAEAYAVYQFGLDRPARPRERLTQRFAEFKRRHPSVADDALQTAPKVQATLAQQPSAALTLVPPATEAGKTKPGKREERLFLDTAYYYANGQELSLEERRASMPRYRVTTTNQPPTMPLAAELSQLAIQDAQPEAPLGATEYNVSMAHESAASGGHITPRKLPSTRLVPSPTINTRVAEAEMIAIWSQPLKAPETVERSGNMLLPAPTPNAATRTVHGQPGPTDENQAHVDLVYNTPAAKPSYPLYPAALTDSSDEDDSDDDDVGVMYPMVPKSAHAVHLQPPSKMPIFCDLAGMPPPMIDASDPPVDDAMALSSRSVVASNLPRVPLSARPMTRIDPGPVPGRPLGASAIALKPKSMFSIHRDTSEAEPTPLKGKQSSFSVFRDEVVQLKSMDGSTDASSLQSTEPPVFTPTASFPSTGTMTPAGTHADSLSYAEFHTPSRGFADQTMSTIGPRRTNDSMYSAHVSFGDLGSATQDVYGSSWDDAQPAWPQDSAIDLAESNVFQRSTSTHTPASSVIVSGTAADRSENPDPGVTPPSDHVLPLADADRATKLPASKPEPVLAIAQFLAGTKEYHNMTTQVCNQSTAIEQLCKRRSKRHKKPTRQSFGFGGRLGGFGHDADDLTMNTELLGQTLGMIDLGVDQYTVEHQVGDGGEATVYLVTDLQAVEGMDWDSPDANHRASSPYQAEPMDANAAPLGIYRALKIQTEANPWEFYMLHQVRCRVKDPRVRATVAAPLAYYHFQDEGYLVTPYYDNGTLIDAINAWKQDPLMTRTKGNYSGSMVPRAGASDAGIEEMLAIFLMAELLRAVEALHQVQVVHTDLKPDNVMLRFDTDTSASNDHQDAGSDTRPLVARGKGLGPSSTPFNPLLNGTPGFFHQRWNAQYSPQGADGWREKGVCLIDFGRALDLSLYPGSLSEDPPSTVVQYFEHLQRTLGTPATPATTLPKCSLSVNALPAGKRSSAVASSAQGQRYSTLELHSMIQTRASTPTAAPTASSPFELDYVGLACIAHCLLFGKYLDKVTTRSNAGPSTDVSAAPLGVKPPLPGTSNESLVMPVTPFKRYWQVDLWTALFQFLLNPRTVGPTLLAQHRSASLFDRVHEDPLAATMTPGAASPSGPLTAEHGHQCLALLRAQFEHHLMAHAHQGSKNLKTLLKQLNMRVHELLRHR</sequence>
<evidence type="ECO:0000313" key="9">
    <source>
        <dbReference type="Proteomes" id="UP001151582"/>
    </source>
</evidence>
<evidence type="ECO:0000259" key="7">
    <source>
        <dbReference type="PROSITE" id="PS51489"/>
    </source>
</evidence>
<dbReference type="InterPro" id="IPR011009">
    <property type="entry name" value="Kinase-like_dom_sf"/>
</dbReference>
<dbReference type="Gene3D" id="1.25.40.430">
    <property type="match status" value="1"/>
</dbReference>
<dbReference type="InterPro" id="IPR000719">
    <property type="entry name" value="Prot_kinase_dom"/>
</dbReference>
<feature type="domain" description="Protein kinase" evidence="6">
    <location>
        <begin position="781"/>
        <end position="1304"/>
    </location>
</feature>
<dbReference type="PANTHER" id="PTHR14030">
    <property type="entry name" value="MITOTIC CHECKPOINT SERINE/THREONINE-PROTEIN KINASE BUB1"/>
    <property type="match status" value="1"/>
</dbReference>
<comment type="caution">
    <text evidence="8">The sequence shown here is derived from an EMBL/GenBank/DDBJ whole genome shotgun (WGS) entry which is preliminary data.</text>
</comment>
<dbReference type="PANTHER" id="PTHR14030:SF4">
    <property type="entry name" value="BUB1 KINASE, ISOFORM A-RELATED"/>
    <property type="match status" value="1"/>
</dbReference>
<feature type="domain" description="BUB1 N-terminal" evidence="7">
    <location>
        <begin position="15"/>
        <end position="191"/>
    </location>
</feature>
<dbReference type="OrthoDB" id="248495at2759"/>
<dbReference type="Gene3D" id="1.10.510.10">
    <property type="entry name" value="Transferase(Phosphotransferase) domain 1"/>
    <property type="match status" value="2"/>
</dbReference>
<dbReference type="InterPro" id="IPR015661">
    <property type="entry name" value="Bub1/Mad3"/>
</dbReference>
<evidence type="ECO:0000256" key="1">
    <source>
        <dbReference type="ARBA" id="ARBA00004629"/>
    </source>
</evidence>
<dbReference type="GO" id="GO:0004674">
    <property type="term" value="F:protein serine/threonine kinase activity"/>
    <property type="evidence" value="ECO:0007669"/>
    <property type="project" value="UniProtKB-EC"/>
</dbReference>
<comment type="subcellular location">
    <subcellularLocation>
        <location evidence="1">Chromosome</location>
        <location evidence="1">Centromere</location>
        <location evidence="1">Kinetochore</location>
    </subcellularLocation>
</comment>
<reference evidence="8" key="1">
    <citation type="submission" date="2022-07" db="EMBL/GenBank/DDBJ databases">
        <title>Phylogenomic reconstructions and comparative analyses of Kickxellomycotina fungi.</title>
        <authorList>
            <person name="Reynolds N.K."/>
            <person name="Stajich J.E."/>
            <person name="Barry K."/>
            <person name="Grigoriev I.V."/>
            <person name="Crous P."/>
            <person name="Smith M.E."/>
        </authorList>
    </citation>
    <scope>NUCLEOTIDE SEQUENCE</scope>
    <source>
        <strain evidence="8">RSA 567</strain>
    </source>
</reference>
<dbReference type="GO" id="GO:0032991">
    <property type="term" value="C:protein-containing complex"/>
    <property type="evidence" value="ECO:0007669"/>
    <property type="project" value="UniProtKB-ARBA"/>
</dbReference>
<name>A0A9W8B498_9FUNG</name>
<evidence type="ECO:0000256" key="4">
    <source>
        <dbReference type="ARBA" id="ARBA00023328"/>
    </source>
</evidence>
<dbReference type="Proteomes" id="UP001151582">
    <property type="component" value="Unassembled WGS sequence"/>
</dbReference>
<dbReference type="PROSITE" id="PS00108">
    <property type="entry name" value="PROTEIN_KINASE_ST"/>
    <property type="match status" value="1"/>
</dbReference>
<feature type="region of interest" description="Disordered" evidence="5">
    <location>
        <begin position="531"/>
        <end position="564"/>
    </location>
</feature>
<proteinExistence type="predicted"/>